<dbReference type="Proteomes" id="UP000008711">
    <property type="component" value="Unassembled WGS sequence"/>
</dbReference>
<name>B3P0L5_DROER</name>
<reference evidence="1 2" key="1">
    <citation type="journal article" date="2007" name="Nature">
        <title>Evolution of genes and genomes on the Drosophila phylogeny.</title>
        <authorList>
            <consortium name="Drosophila 12 Genomes Consortium"/>
            <person name="Clark A.G."/>
            <person name="Eisen M.B."/>
            <person name="Smith D.R."/>
            <person name="Bergman C.M."/>
            <person name="Oliver B."/>
            <person name="Markow T.A."/>
            <person name="Kaufman T.C."/>
            <person name="Kellis M."/>
            <person name="Gelbart W."/>
            <person name="Iyer V.N."/>
            <person name="Pollard D.A."/>
            <person name="Sackton T.B."/>
            <person name="Larracuente A.M."/>
            <person name="Singh N.D."/>
            <person name="Abad J.P."/>
            <person name="Abt D.N."/>
            <person name="Adryan B."/>
            <person name="Aguade M."/>
            <person name="Akashi H."/>
            <person name="Anderson W.W."/>
            <person name="Aquadro C.F."/>
            <person name="Ardell D.H."/>
            <person name="Arguello R."/>
            <person name="Artieri C.G."/>
            <person name="Barbash D.A."/>
            <person name="Barker D."/>
            <person name="Barsanti P."/>
            <person name="Batterham P."/>
            <person name="Batzoglou S."/>
            <person name="Begun D."/>
            <person name="Bhutkar A."/>
            <person name="Blanco E."/>
            <person name="Bosak S.A."/>
            <person name="Bradley R.K."/>
            <person name="Brand A.D."/>
            <person name="Brent M.R."/>
            <person name="Brooks A.N."/>
            <person name="Brown R.H."/>
            <person name="Butlin R.K."/>
            <person name="Caggese C."/>
            <person name="Calvi B.R."/>
            <person name="Bernardo de Carvalho A."/>
            <person name="Caspi A."/>
            <person name="Castrezana S."/>
            <person name="Celniker S.E."/>
            <person name="Chang J.L."/>
            <person name="Chapple C."/>
            <person name="Chatterji S."/>
            <person name="Chinwalla A."/>
            <person name="Civetta A."/>
            <person name="Clifton S.W."/>
            <person name="Comeron J.M."/>
            <person name="Costello J.C."/>
            <person name="Coyne J.A."/>
            <person name="Daub J."/>
            <person name="David R.G."/>
            <person name="Delcher A.L."/>
            <person name="Delehaunty K."/>
            <person name="Do C.B."/>
            <person name="Ebling H."/>
            <person name="Edwards K."/>
            <person name="Eickbush T."/>
            <person name="Evans J.D."/>
            <person name="Filipski A."/>
            <person name="Findeiss S."/>
            <person name="Freyhult E."/>
            <person name="Fulton L."/>
            <person name="Fulton R."/>
            <person name="Garcia A.C."/>
            <person name="Gardiner A."/>
            <person name="Garfield D.A."/>
            <person name="Garvin B.E."/>
            <person name="Gibson G."/>
            <person name="Gilbert D."/>
            <person name="Gnerre S."/>
            <person name="Godfrey J."/>
            <person name="Good R."/>
            <person name="Gotea V."/>
            <person name="Gravely B."/>
            <person name="Greenberg A.J."/>
            <person name="Griffiths-Jones S."/>
            <person name="Gross S."/>
            <person name="Guigo R."/>
            <person name="Gustafson E.A."/>
            <person name="Haerty W."/>
            <person name="Hahn M.W."/>
            <person name="Halligan D.L."/>
            <person name="Halpern A.L."/>
            <person name="Halter G.M."/>
            <person name="Han M.V."/>
            <person name="Heger A."/>
            <person name="Hillier L."/>
            <person name="Hinrichs A.S."/>
            <person name="Holmes I."/>
            <person name="Hoskins R.A."/>
            <person name="Hubisz M.J."/>
            <person name="Hultmark D."/>
            <person name="Huntley M.A."/>
            <person name="Jaffe D.B."/>
            <person name="Jagadeeshan S."/>
            <person name="Jeck W.R."/>
            <person name="Johnson J."/>
            <person name="Jones C.D."/>
            <person name="Jordan W.C."/>
            <person name="Karpen G.H."/>
            <person name="Kataoka E."/>
            <person name="Keightley P.D."/>
            <person name="Kheradpour P."/>
            <person name="Kirkness E.F."/>
            <person name="Koerich L.B."/>
            <person name="Kristiansen K."/>
            <person name="Kudrna D."/>
            <person name="Kulathinal R.J."/>
            <person name="Kumar S."/>
            <person name="Kwok R."/>
            <person name="Lander E."/>
            <person name="Langley C.H."/>
            <person name="Lapoint R."/>
            <person name="Lazzaro B.P."/>
            <person name="Lee S.J."/>
            <person name="Levesque L."/>
            <person name="Li R."/>
            <person name="Lin C.F."/>
            <person name="Lin M.F."/>
            <person name="Lindblad-Toh K."/>
            <person name="Llopart A."/>
            <person name="Long M."/>
            <person name="Low L."/>
            <person name="Lozovsky E."/>
            <person name="Lu J."/>
            <person name="Luo M."/>
            <person name="Machado C.A."/>
            <person name="Makalowski W."/>
            <person name="Marzo M."/>
            <person name="Matsuda M."/>
            <person name="Matzkin L."/>
            <person name="McAllister B."/>
            <person name="McBride C.S."/>
            <person name="McKernan B."/>
            <person name="McKernan K."/>
            <person name="Mendez-Lago M."/>
            <person name="Minx P."/>
            <person name="Mollenhauer M.U."/>
            <person name="Montooth K."/>
            <person name="Mount S.M."/>
            <person name="Mu X."/>
            <person name="Myers E."/>
            <person name="Negre B."/>
            <person name="Newfeld S."/>
            <person name="Nielsen R."/>
            <person name="Noor M.A."/>
            <person name="O'Grady P."/>
            <person name="Pachter L."/>
            <person name="Papaceit M."/>
            <person name="Parisi M.J."/>
            <person name="Parisi M."/>
            <person name="Parts L."/>
            <person name="Pedersen J.S."/>
            <person name="Pesole G."/>
            <person name="Phillippy A.M."/>
            <person name="Ponting C.P."/>
            <person name="Pop M."/>
            <person name="Porcelli D."/>
            <person name="Powell J.R."/>
            <person name="Prohaska S."/>
            <person name="Pruitt K."/>
            <person name="Puig M."/>
            <person name="Quesneville H."/>
            <person name="Ram K.R."/>
            <person name="Rand D."/>
            <person name="Rasmussen M.D."/>
            <person name="Reed L.K."/>
            <person name="Reenan R."/>
            <person name="Reily A."/>
            <person name="Remington K.A."/>
            <person name="Rieger T.T."/>
            <person name="Ritchie M.G."/>
            <person name="Robin C."/>
            <person name="Rogers Y.H."/>
            <person name="Rohde C."/>
            <person name="Rozas J."/>
            <person name="Rubenfield M.J."/>
            <person name="Ruiz A."/>
            <person name="Russo S."/>
            <person name="Salzberg S.L."/>
            <person name="Sanchez-Gracia A."/>
            <person name="Saranga D.J."/>
            <person name="Sato H."/>
            <person name="Schaeffer S.W."/>
            <person name="Schatz M.C."/>
            <person name="Schlenke T."/>
            <person name="Schwartz R."/>
            <person name="Segarra C."/>
            <person name="Singh R.S."/>
            <person name="Sirot L."/>
            <person name="Sirota M."/>
            <person name="Sisneros N.B."/>
            <person name="Smith C.D."/>
            <person name="Smith T.F."/>
            <person name="Spieth J."/>
            <person name="Stage D.E."/>
            <person name="Stark A."/>
            <person name="Stephan W."/>
            <person name="Strausberg R.L."/>
            <person name="Strempel S."/>
            <person name="Sturgill D."/>
            <person name="Sutton G."/>
            <person name="Sutton G.G."/>
            <person name="Tao W."/>
            <person name="Teichmann S."/>
            <person name="Tobari Y.N."/>
            <person name="Tomimura Y."/>
            <person name="Tsolas J.M."/>
            <person name="Valente V.L."/>
            <person name="Venter E."/>
            <person name="Venter J.C."/>
            <person name="Vicario S."/>
            <person name="Vieira F.G."/>
            <person name="Vilella A.J."/>
            <person name="Villasante A."/>
            <person name="Walenz B."/>
            <person name="Wang J."/>
            <person name="Wasserman M."/>
            <person name="Watts T."/>
            <person name="Wilson D."/>
            <person name="Wilson R.K."/>
            <person name="Wing R.A."/>
            <person name="Wolfner M.F."/>
            <person name="Wong A."/>
            <person name="Wong G.K."/>
            <person name="Wu C.I."/>
            <person name="Wu G."/>
            <person name="Yamamoto D."/>
            <person name="Yang H.P."/>
            <person name="Yang S.P."/>
            <person name="Yorke J.A."/>
            <person name="Yoshida K."/>
            <person name="Zdobnov E."/>
            <person name="Zhang P."/>
            <person name="Zhang Y."/>
            <person name="Zimin A.V."/>
            <person name="Baldwin J."/>
            <person name="Abdouelleil A."/>
            <person name="Abdulkadir J."/>
            <person name="Abebe A."/>
            <person name="Abera B."/>
            <person name="Abreu J."/>
            <person name="Acer S.C."/>
            <person name="Aftuck L."/>
            <person name="Alexander A."/>
            <person name="An P."/>
            <person name="Anderson E."/>
            <person name="Anderson S."/>
            <person name="Arachi H."/>
            <person name="Azer M."/>
            <person name="Bachantsang P."/>
            <person name="Barry A."/>
            <person name="Bayul T."/>
            <person name="Berlin A."/>
            <person name="Bessette D."/>
            <person name="Bloom T."/>
            <person name="Blye J."/>
            <person name="Boguslavskiy L."/>
            <person name="Bonnet C."/>
            <person name="Boukhgalter B."/>
            <person name="Bourzgui I."/>
            <person name="Brown A."/>
            <person name="Cahill P."/>
            <person name="Channer S."/>
            <person name="Cheshatsang Y."/>
            <person name="Chuda L."/>
            <person name="Citroen M."/>
            <person name="Collymore A."/>
            <person name="Cooke P."/>
            <person name="Costello M."/>
            <person name="D'Aco K."/>
            <person name="Daza R."/>
            <person name="De Haan G."/>
            <person name="DeGray S."/>
            <person name="DeMaso C."/>
            <person name="Dhargay N."/>
            <person name="Dooley K."/>
            <person name="Dooley E."/>
            <person name="Doricent M."/>
            <person name="Dorje P."/>
            <person name="Dorjee K."/>
            <person name="Dupes A."/>
            <person name="Elong R."/>
            <person name="Falk J."/>
            <person name="Farina A."/>
            <person name="Faro S."/>
            <person name="Ferguson D."/>
            <person name="Fisher S."/>
            <person name="Foley C.D."/>
            <person name="Franke A."/>
            <person name="Friedrich D."/>
            <person name="Gadbois L."/>
            <person name="Gearin G."/>
            <person name="Gearin C.R."/>
            <person name="Giannoukos G."/>
            <person name="Goode T."/>
            <person name="Graham J."/>
            <person name="Grandbois E."/>
            <person name="Grewal S."/>
            <person name="Gyaltsen K."/>
            <person name="Hafez N."/>
            <person name="Hagos B."/>
            <person name="Hall J."/>
            <person name="Henson C."/>
            <person name="Hollinger A."/>
            <person name="Honan T."/>
            <person name="Huard M.D."/>
            <person name="Hughes L."/>
            <person name="Hurhula B."/>
            <person name="Husby M.E."/>
            <person name="Kamat A."/>
            <person name="Kanga B."/>
            <person name="Kashin S."/>
            <person name="Khazanovich D."/>
            <person name="Kisner P."/>
            <person name="Lance K."/>
            <person name="Lara M."/>
            <person name="Lee W."/>
            <person name="Lennon N."/>
            <person name="Letendre F."/>
            <person name="LeVine R."/>
            <person name="Lipovsky A."/>
            <person name="Liu X."/>
            <person name="Liu J."/>
            <person name="Liu S."/>
            <person name="Lokyitsang T."/>
            <person name="Lokyitsang Y."/>
            <person name="Lubonja R."/>
            <person name="Lui A."/>
            <person name="MacDonald P."/>
            <person name="Magnisalis V."/>
            <person name="Maru K."/>
            <person name="Matthews C."/>
            <person name="McCusker W."/>
            <person name="McDonough S."/>
            <person name="Mehta T."/>
            <person name="Meldrim J."/>
            <person name="Meneus L."/>
            <person name="Mihai O."/>
            <person name="Mihalev A."/>
            <person name="Mihova T."/>
            <person name="Mittelman R."/>
            <person name="Mlenga V."/>
            <person name="Montmayeur A."/>
            <person name="Mulrain L."/>
            <person name="Navidi A."/>
            <person name="Naylor J."/>
            <person name="Negash T."/>
            <person name="Nguyen T."/>
            <person name="Nguyen N."/>
            <person name="Nicol R."/>
            <person name="Norbu C."/>
            <person name="Norbu N."/>
            <person name="Novod N."/>
            <person name="O'Neill B."/>
            <person name="Osman S."/>
            <person name="Markiewicz E."/>
            <person name="Oyono O.L."/>
            <person name="Patti C."/>
            <person name="Phunkhang P."/>
            <person name="Pierre F."/>
            <person name="Priest M."/>
            <person name="Raghuraman S."/>
            <person name="Rege F."/>
            <person name="Reyes R."/>
            <person name="Rise C."/>
            <person name="Rogov P."/>
            <person name="Ross K."/>
            <person name="Ryan E."/>
            <person name="Settipalli S."/>
            <person name="Shea T."/>
            <person name="Sherpa N."/>
            <person name="Shi L."/>
            <person name="Shih D."/>
            <person name="Sparrow T."/>
            <person name="Spaulding J."/>
            <person name="Stalker J."/>
            <person name="Stange-Thomann N."/>
            <person name="Stavropoulos S."/>
            <person name="Stone C."/>
            <person name="Strader C."/>
            <person name="Tesfaye S."/>
            <person name="Thomson T."/>
            <person name="Thoulutsang Y."/>
            <person name="Thoulutsang D."/>
            <person name="Topham K."/>
            <person name="Topping I."/>
            <person name="Tsamla T."/>
            <person name="Vassiliev H."/>
            <person name="Vo A."/>
            <person name="Wangchuk T."/>
            <person name="Wangdi T."/>
            <person name="Weiand M."/>
            <person name="Wilkinson J."/>
            <person name="Wilson A."/>
            <person name="Yadav S."/>
            <person name="Young G."/>
            <person name="Yu Q."/>
            <person name="Zembek L."/>
            <person name="Zhong D."/>
            <person name="Zimmer A."/>
            <person name="Zwirko Z."/>
            <person name="Jaffe D.B."/>
            <person name="Alvarez P."/>
            <person name="Brockman W."/>
            <person name="Butler J."/>
            <person name="Chin C."/>
            <person name="Gnerre S."/>
            <person name="Grabherr M."/>
            <person name="Kleber M."/>
            <person name="Mauceli E."/>
            <person name="MacCallum I."/>
        </authorList>
    </citation>
    <scope>NUCLEOTIDE SEQUENCE [LARGE SCALE GENOMIC DNA]</scope>
    <source>
        <strain evidence="1 2">TSC#14021-0224.01</strain>
    </source>
</reference>
<dbReference type="PhylomeDB" id="B3P0L5"/>
<keyword evidence="2" id="KW-1185">Reference proteome</keyword>
<proteinExistence type="predicted"/>
<dbReference type="AlphaFoldDB" id="B3P0L5"/>
<organism evidence="1 2">
    <name type="scientific">Drosophila erecta</name>
    <name type="common">Fruit fly</name>
    <dbReference type="NCBI Taxonomy" id="7220"/>
    <lineage>
        <taxon>Eukaryota</taxon>
        <taxon>Metazoa</taxon>
        <taxon>Ecdysozoa</taxon>
        <taxon>Arthropoda</taxon>
        <taxon>Hexapoda</taxon>
        <taxon>Insecta</taxon>
        <taxon>Pterygota</taxon>
        <taxon>Neoptera</taxon>
        <taxon>Endopterygota</taxon>
        <taxon>Diptera</taxon>
        <taxon>Brachycera</taxon>
        <taxon>Muscomorpha</taxon>
        <taxon>Ephydroidea</taxon>
        <taxon>Drosophilidae</taxon>
        <taxon>Drosophila</taxon>
        <taxon>Sophophora</taxon>
    </lineage>
</organism>
<gene>
    <name evidence="1" type="primary">Dere\GG16837</name>
    <name evidence="1" type="ORF">Dere_GG16837</name>
</gene>
<protein>
    <submittedName>
        <fullName evidence="1">GG16837</fullName>
    </submittedName>
</protein>
<reference evidence="1 2" key="2">
    <citation type="journal article" date="2008" name="Bioinformatics">
        <title>Assembly reconciliation.</title>
        <authorList>
            <person name="Zimin A.V."/>
            <person name="Smith D.R."/>
            <person name="Sutton G."/>
            <person name="Yorke J.A."/>
        </authorList>
    </citation>
    <scope>NUCLEOTIDE SEQUENCE [LARGE SCALE GENOMIC DNA]</scope>
    <source>
        <strain evidence="1 2">TSC#14021-0224.01</strain>
    </source>
</reference>
<evidence type="ECO:0000313" key="2">
    <source>
        <dbReference type="Proteomes" id="UP000008711"/>
    </source>
</evidence>
<dbReference type="HOGENOM" id="CLU_2348830_0_0_1"/>
<evidence type="ECO:0000313" key="1">
    <source>
        <dbReference type="EMBL" id="EDV48841.1"/>
    </source>
</evidence>
<dbReference type="EMBL" id="CH954181">
    <property type="protein sequence ID" value="EDV48841.1"/>
    <property type="molecule type" value="Genomic_DNA"/>
</dbReference>
<accession>B3P0L5</accession>
<sequence>MAFGRLLEICRNWWRLQSGLEMLILDGNPFPDMMHRLRKLQPFFQSLVDMTDEVCFVFRYVFLCYLLRNVWSGIRVGYMMVRVCRGHSAIESELECL</sequence>